<comment type="caution">
    <text evidence="1">The sequence shown here is derived from an EMBL/GenBank/DDBJ whole genome shotgun (WGS) entry which is preliminary data.</text>
</comment>
<reference evidence="1 2" key="1">
    <citation type="journal article" date="2014" name="Genome Announc.">
        <title>Draft Genome Sequence of Marine Flavobacterium Jejuia pallidilutea Strain 11shimoA1 and Pigmentation Mutants.</title>
        <authorList>
            <person name="Takatani N."/>
            <person name="Nakanishi M."/>
            <person name="Meirelles P."/>
            <person name="Mino S."/>
            <person name="Suda W."/>
            <person name="Oshima K."/>
            <person name="Hattori M."/>
            <person name="Ohkuma M."/>
            <person name="Hosokawa M."/>
            <person name="Miyashita K."/>
            <person name="Thompson F.L."/>
            <person name="Niwa A."/>
            <person name="Sawabe T."/>
            <person name="Sawabe T."/>
        </authorList>
    </citation>
    <scope>NUCLEOTIDE SEQUENCE [LARGE SCALE GENOMIC DNA]</scope>
    <source>
        <strain evidence="2">JCM19302</strain>
    </source>
</reference>
<accession>A0A090W660</accession>
<organism evidence="1 2">
    <name type="scientific">Jejuia pallidilutea</name>
    <dbReference type="NCBI Taxonomy" id="504487"/>
    <lineage>
        <taxon>Bacteria</taxon>
        <taxon>Pseudomonadati</taxon>
        <taxon>Bacteroidota</taxon>
        <taxon>Flavobacteriia</taxon>
        <taxon>Flavobacteriales</taxon>
        <taxon>Flavobacteriaceae</taxon>
        <taxon>Jejuia</taxon>
    </lineage>
</organism>
<dbReference type="Proteomes" id="UP000029646">
    <property type="component" value="Unassembled WGS sequence"/>
</dbReference>
<evidence type="ECO:0000313" key="1">
    <source>
        <dbReference type="EMBL" id="GAL72426.1"/>
    </source>
</evidence>
<evidence type="ECO:0000313" key="2">
    <source>
        <dbReference type="Proteomes" id="UP000029646"/>
    </source>
</evidence>
<sequence length="43" mass="5019">MDIAITINDWEQYKTVEEGITQLPNFTKDQTKNNVFNTWGNSI</sequence>
<gene>
    <name evidence="1" type="ORF">JCM19302_1188</name>
</gene>
<dbReference type="EMBL" id="BBNS01000024">
    <property type="protein sequence ID" value="GAL72426.1"/>
    <property type="molecule type" value="Genomic_DNA"/>
</dbReference>
<dbReference type="AlphaFoldDB" id="A0A090W660"/>
<protein>
    <submittedName>
        <fullName evidence="1">Uncharacterized protein</fullName>
    </submittedName>
</protein>
<name>A0A090W660_9FLAO</name>
<proteinExistence type="predicted"/>